<protein>
    <submittedName>
        <fullName evidence="1">Branched-chain amino acid ABC transporter permease</fullName>
    </submittedName>
</protein>
<sequence length="48" mass="5120">MARKIGWAALLAAGLLLPMPVYPVLAVDILAWALFATAFDIMLGYTGL</sequence>
<name>A0A537IZ75_9BACT</name>
<feature type="non-terminal residue" evidence="1">
    <location>
        <position position="48"/>
    </location>
</feature>
<accession>A0A537IZ75</accession>
<evidence type="ECO:0000313" key="2">
    <source>
        <dbReference type="Proteomes" id="UP000320048"/>
    </source>
</evidence>
<comment type="caution">
    <text evidence="1">The sequence shown here is derived from an EMBL/GenBank/DDBJ whole genome shotgun (WGS) entry which is preliminary data.</text>
</comment>
<dbReference type="AlphaFoldDB" id="A0A537IZ75"/>
<proteinExistence type="predicted"/>
<evidence type="ECO:0000313" key="1">
    <source>
        <dbReference type="EMBL" id="TMI76567.1"/>
    </source>
</evidence>
<reference evidence="1 2" key="1">
    <citation type="journal article" date="2019" name="Nat. Microbiol.">
        <title>Mediterranean grassland soil C-N compound turnover is dependent on rainfall and depth, and is mediated by genomically divergent microorganisms.</title>
        <authorList>
            <person name="Diamond S."/>
            <person name="Andeer P.F."/>
            <person name="Li Z."/>
            <person name="Crits-Christoph A."/>
            <person name="Burstein D."/>
            <person name="Anantharaman K."/>
            <person name="Lane K.R."/>
            <person name="Thomas B.C."/>
            <person name="Pan C."/>
            <person name="Northen T.R."/>
            <person name="Banfield J.F."/>
        </authorList>
    </citation>
    <scope>NUCLEOTIDE SEQUENCE [LARGE SCALE GENOMIC DNA]</scope>
    <source>
        <strain evidence="1">NP_7</strain>
    </source>
</reference>
<dbReference type="EMBL" id="VBAO01000508">
    <property type="protein sequence ID" value="TMI76567.1"/>
    <property type="molecule type" value="Genomic_DNA"/>
</dbReference>
<gene>
    <name evidence="1" type="ORF">E6H04_14940</name>
</gene>
<organism evidence="1 2">
    <name type="scientific">Candidatus Segetimicrobium genomatis</name>
    <dbReference type="NCBI Taxonomy" id="2569760"/>
    <lineage>
        <taxon>Bacteria</taxon>
        <taxon>Bacillati</taxon>
        <taxon>Candidatus Sysuimicrobiota</taxon>
        <taxon>Candidatus Sysuimicrobiia</taxon>
        <taxon>Candidatus Sysuimicrobiales</taxon>
        <taxon>Candidatus Segetimicrobiaceae</taxon>
        <taxon>Candidatus Segetimicrobium</taxon>
    </lineage>
</organism>
<dbReference type="Proteomes" id="UP000320048">
    <property type="component" value="Unassembled WGS sequence"/>
</dbReference>